<evidence type="ECO:0000256" key="7">
    <source>
        <dbReference type="HAMAP-Rule" id="MF_02065"/>
    </source>
</evidence>
<feature type="site" description="Important for catalytic activity" evidence="7">
    <location>
        <position position="265"/>
    </location>
</feature>
<keyword evidence="6 7" id="KW-0961">Cell wall biogenesis/degradation</keyword>
<evidence type="ECO:0000256" key="1">
    <source>
        <dbReference type="ARBA" id="ARBA00022475"/>
    </source>
</evidence>
<keyword evidence="9" id="KW-1185">Reference proteome</keyword>
<dbReference type="PANTHER" id="PTHR30518:SF2">
    <property type="entry name" value="ENDOLYTIC MUREIN TRANSGLYCOSYLASE"/>
    <property type="match status" value="1"/>
</dbReference>
<organism evidence="8 9">
    <name type="scientific">Granulicatella seriolae</name>
    <dbReference type="NCBI Taxonomy" id="2967226"/>
    <lineage>
        <taxon>Bacteria</taxon>
        <taxon>Bacillati</taxon>
        <taxon>Bacillota</taxon>
        <taxon>Bacilli</taxon>
        <taxon>Lactobacillales</taxon>
        <taxon>Carnobacteriaceae</taxon>
        <taxon>Granulicatella</taxon>
    </lineage>
</organism>
<dbReference type="Proteomes" id="UP001059480">
    <property type="component" value="Unassembled WGS sequence"/>
</dbReference>
<dbReference type="HAMAP" id="MF_02065">
    <property type="entry name" value="MltG"/>
    <property type="match status" value="1"/>
</dbReference>
<comment type="caution">
    <text evidence="8">The sequence shown here is derived from an EMBL/GenBank/DDBJ whole genome shotgun (WGS) entry which is preliminary data.</text>
</comment>
<accession>A0ABT1WQ08</accession>
<dbReference type="CDD" id="cd08010">
    <property type="entry name" value="MltG_like"/>
    <property type="match status" value="1"/>
</dbReference>
<keyword evidence="3 7" id="KW-1133">Transmembrane helix</keyword>
<evidence type="ECO:0000256" key="5">
    <source>
        <dbReference type="ARBA" id="ARBA00023239"/>
    </source>
</evidence>
<dbReference type="NCBIfam" id="TIGR00247">
    <property type="entry name" value="endolytic transglycosylase MltG"/>
    <property type="match status" value="1"/>
</dbReference>
<evidence type="ECO:0000313" key="9">
    <source>
        <dbReference type="Proteomes" id="UP001059480"/>
    </source>
</evidence>
<evidence type="ECO:0000256" key="4">
    <source>
        <dbReference type="ARBA" id="ARBA00023136"/>
    </source>
</evidence>
<dbReference type="EC" id="4.2.2.29" evidence="7"/>
<keyword evidence="4 7" id="KW-0472">Membrane</keyword>
<gene>
    <name evidence="7 8" type="primary">mltG</name>
    <name evidence="8" type="ORF">NPA36_08705</name>
</gene>
<proteinExistence type="inferred from homology"/>
<comment type="similarity">
    <text evidence="7">Belongs to the transglycosylase MltG family.</text>
</comment>
<reference evidence="8" key="2">
    <citation type="journal article" date="2023" name="Curr. Microbiol.">
        <title>Granulicatella seriolae sp. nov., a Novel Facultative Anaerobe Isolated from Yellowtail Marine Fish.</title>
        <authorList>
            <person name="Lee M."/>
            <person name="Choi Y.J."/>
            <person name="Farooq A."/>
            <person name="Jeong J.B."/>
            <person name="Jung M.Y."/>
        </authorList>
    </citation>
    <scope>NUCLEOTIDE SEQUENCE</scope>
    <source>
        <strain evidence="8">S8</strain>
    </source>
</reference>
<keyword evidence="1 7" id="KW-1003">Cell membrane</keyword>
<dbReference type="PANTHER" id="PTHR30518">
    <property type="entry name" value="ENDOLYTIC MUREIN TRANSGLYCOSYLASE"/>
    <property type="match status" value="1"/>
</dbReference>
<comment type="catalytic activity">
    <reaction evidence="7">
        <text>a peptidoglycan chain = a peptidoglycan chain with N-acetyl-1,6-anhydromuramyl-[peptide] at the reducing end + a peptidoglycan chain with N-acetylglucosamine at the non-reducing end.</text>
        <dbReference type="EC" id="4.2.2.29"/>
    </reaction>
</comment>
<dbReference type="Gene3D" id="3.30.1490.480">
    <property type="entry name" value="Endolytic murein transglycosylase"/>
    <property type="match status" value="1"/>
</dbReference>
<keyword evidence="5 7" id="KW-0456">Lyase</keyword>
<evidence type="ECO:0000313" key="8">
    <source>
        <dbReference type="EMBL" id="MCQ9210627.1"/>
    </source>
</evidence>
<dbReference type="EMBL" id="JANHNZ010000010">
    <property type="protein sequence ID" value="MCQ9210627.1"/>
    <property type="molecule type" value="Genomic_DNA"/>
</dbReference>
<protein>
    <recommendedName>
        <fullName evidence="7">Endolytic murein transglycosylase</fullName>
        <ecNumber evidence="7">4.2.2.29</ecNumber>
    </recommendedName>
    <alternativeName>
        <fullName evidence="7">Peptidoglycan lytic transglycosylase</fullName>
    </alternativeName>
    <alternativeName>
        <fullName evidence="7">Peptidoglycan polymerization terminase</fullName>
    </alternativeName>
</protein>
<comment type="subcellular location">
    <subcellularLocation>
        <location evidence="7">Cell membrane</location>
        <topology evidence="7">Single-pass membrane protein</topology>
    </subcellularLocation>
</comment>
<sequence length="381" mass="43274">MKKKREIKKRPLIGENDSIRDIRQKESSIVRKVVVGVVSVLVALLVIFSIVFYRYVDTNIQPVDASQTQTFEVEIPSGSSVREIADILQTNKVIRNAKIFNYYTKMKNVSEFKAGFYKFSSSMTLDQVITALTGGGQDQSETAAKILIREGDQLKDIAKAVEEATAYTAEEFIAKAQDMTFFNLLLETYPKLLTASNYVADTRYHLEGYLFPATYDVDKNSTLQMIITAMVKKTDEVMSKYYDQIEEKGTDVHKILTMASLVEKEGVSDEDRKLIAGVFYNRIKDDMMLQTDISVLYALDVHKEIVTLQDLEVDSPYNLYKHYGMGPGPYNSPSDHAIQAALNPTDSTYLYFLADTSTGKVYYSETYEQHMELQAKYVDKE</sequence>
<dbReference type="Pfam" id="PF02618">
    <property type="entry name" value="YceG"/>
    <property type="match status" value="1"/>
</dbReference>
<feature type="transmembrane region" description="Helical" evidence="7">
    <location>
        <begin position="33"/>
        <end position="56"/>
    </location>
</feature>
<comment type="function">
    <text evidence="7">Functions as a peptidoglycan terminase that cleaves nascent peptidoglycan strands endolytically to terminate their elongation.</text>
</comment>
<keyword evidence="2 7" id="KW-0812">Transmembrane</keyword>
<dbReference type="InterPro" id="IPR003770">
    <property type="entry name" value="MLTG-like"/>
</dbReference>
<evidence type="ECO:0000256" key="3">
    <source>
        <dbReference type="ARBA" id="ARBA00022989"/>
    </source>
</evidence>
<reference evidence="8" key="1">
    <citation type="submission" date="2022-07" db="EMBL/GenBank/DDBJ databases">
        <authorList>
            <person name="Jung M.-Y."/>
            <person name="Lee M."/>
        </authorList>
    </citation>
    <scope>NUCLEOTIDE SEQUENCE</scope>
    <source>
        <strain evidence="8">S8</strain>
    </source>
</reference>
<reference evidence="8" key="3">
    <citation type="journal article" date="2023" name="Microbiol. Resour. Announc.">
        <title>Draft Genome Sequence of Granulicatella sp. Strain S8, Isolated from a Marine Fish, Seriola quinqueradiata.</title>
        <authorList>
            <person name="Lee M."/>
            <person name="Farooq A."/>
            <person name="Jeong J.B."/>
            <person name="Jung M.Y."/>
        </authorList>
    </citation>
    <scope>NUCLEOTIDE SEQUENCE</scope>
    <source>
        <strain evidence="8">S8</strain>
    </source>
</reference>
<dbReference type="RefSeq" id="WP_256945740.1">
    <property type="nucleotide sequence ID" value="NZ_JANHNZ010000010.1"/>
</dbReference>
<evidence type="ECO:0000256" key="2">
    <source>
        <dbReference type="ARBA" id="ARBA00022692"/>
    </source>
</evidence>
<name>A0ABT1WQ08_9LACT</name>
<evidence type="ECO:0000256" key="6">
    <source>
        <dbReference type="ARBA" id="ARBA00023316"/>
    </source>
</evidence>